<evidence type="ECO:0008006" key="3">
    <source>
        <dbReference type="Google" id="ProtNLM"/>
    </source>
</evidence>
<evidence type="ECO:0000313" key="2">
    <source>
        <dbReference type="EMBL" id="QHU06236.1"/>
    </source>
</evidence>
<dbReference type="AlphaFoldDB" id="A0A6C0JN58"/>
<sequence>MQFTIISSYDILDEIIELDKPQFNNISSEINNSECIICLESIAYNNEYNEILTNIVKKYPFIIKKCNCNCIVHEECLIKWFSQNLICIICREQYDNNNESEYLDENREPNEQQIDINNIDVFININTLNNINRSQPNIKLVMSAYFVIILLYFDRLLAIIIIIKFFLFFILNMILFSILR</sequence>
<name>A0A6C0JN58_9ZZZZ</name>
<feature type="transmembrane region" description="Helical" evidence="1">
    <location>
        <begin position="159"/>
        <end position="179"/>
    </location>
</feature>
<dbReference type="SUPFAM" id="SSF57850">
    <property type="entry name" value="RING/U-box"/>
    <property type="match status" value="1"/>
</dbReference>
<dbReference type="EMBL" id="MN740431">
    <property type="protein sequence ID" value="QHU06236.1"/>
    <property type="molecule type" value="Genomic_DNA"/>
</dbReference>
<feature type="transmembrane region" description="Helical" evidence="1">
    <location>
        <begin position="137"/>
        <end position="153"/>
    </location>
</feature>
<evidence type="ECO:0000256" key="1">
    <source>
        <dbReference type="SAM" id="Phobius"/>
    </source>
</evidence>
<dbReference type="InterPro" id="IPR013083">
    <property type="entry name" value="Znf_RING/FYVE/PHD"/>
</dbReference>
<accession>A0A6C0JN58</accession>
<keyword evidence="1" id="KW-1133">Transmembrane helix</keyword>
<protein>
    <recommendedName>
        <fullName evidence="3">RING-type domain-containing protein</fullName>
    </recommendedName>
</protein>
<keyword evidence="1" id="KW-0472">Membrane</keyword>
<proteinExistence type="predicted"/>
<organism evidence="2">
    <name type="scientific">viral metagenome</name>
    <dbReference type="NCBI Taxonomy" id="1070528"/>
    <lineage>
        <taxon>unclassified sequences</taxon>
        <taxon>metagenomes</taxon>
        <taxon>organismal metagenomes</taxon>
    </lineage>
</organism>
<reference evidence="2" key="1">
    <citation type="journal article" date="2020" name="Nature">
        <title>Giant virus diversity and host interactions through global metagenomics.</title>
        <authorList>
            <person name="Schulz F."/>
            <person name="Roux S."/>
            <person name="Paez-Espino D."/>
            <person name="Jungbluth S."/>
            <person name="Walsh D.A."/>
            <person name="Denef V.J."/>
            <person name="McMahon K.D."/>
            <person name="Konstantinidis K.T."/>
            <person name="Eloe-Fadrosh E.A."/>
            <person name="Kyrpides N.C."/>
            <person name="Woyke T."/>
        </authorList>
    </citation>
    <scope>NUCLEOTIDE SEQUENCE</scope>
    <source>
        <strain evidence="2">GVMAG-M-3300027747-57</strain>
    </source>
</reference>
<dbReference type="Gene3D" id="3.30.40.10">
    <property type="entry name" value="Zinc/RING finger domain, C3HC4 (zinc finger)"/>
    <property type="match status" value="1"/>
</dbReference>
<keyword evidence="1" id="KW-0812">Transmembrane</keyword>